<dbReference type="PROSITE" id="PS51257">
    <property type="entry name" value="PROKAR_LIPOPROTEIN"/>
    <property type="match status" value="1"/>
</dbReference>
<dbReference type="InterPro" id="IPR058627">
    <property type="entry name" value="MdtA-like_C"/>
</dbReference>
<evidence type="ECO:0000259" key="6">
    <source>
        <dbReference type="Pfam" id="PF25967"/>
    </source>
</evidence>
<dbReference type="InterPro" id="IPR058648">
    <property type="entry name" value="HH_CzcB-like"/>
</dbReference>
<evidence type="ECO:0000256" key="2">
    <source>
        <dbReference type="SAM" id="Coils"/>
    </source>
</evidence>
<dbReference type="EMBL" id="CACVAQ010000040">
    <property type="protein sequence ID" value="CAA6799634.1"/>
    <property type="molecule type" value="Genomic_DNA"/>
</dbReference>
<dbReference type="Pfam" id="PF25967">
    <property type="entry name" value="RND-MFP_C"/>
    <property type="match status" value="1"/>
</dbReference>
<protein>
    <submittedName>
        <fullName evidence="7">Probable Co/Zn/Cd efflux system membrane fusion protein</fullName>
    </submittedName>
</protein>
<dbReference type="AlphaFoldDB" id="A0A6S6S5R3"/>
<dbReference type="NCBIfam" id="TIGR01730">
    <property type="entry name" value="RND_mfp"/>
    <property type="match status" value="1"/>
</dbReference>
<feature type="coiled-coil region" evidence="2">
    <location>
        <begin position="33"/>
        <end position="60"/>
    </location>
</feature>
<dbReference type="Gene3D" id="2.40.30.170">
    <property type="match status" value="1"/>
</dbReference>
<evidence type="ECO:0000256" key="3">
    <source>
        <dbReference type="SAM" id="SignalP"/>
    </source>
</evidence>
<feature type="domain" description="CzcB-like alpha-helical hairpin" evidence="4">
    <location>
        <begin position="141"/>
        <end position="181"/>
    </location>
</feature>
<dbReference type="Gene3D" id="2.40.420.20">
    <property type="match status" value="1"/>
</dbReference>
<name>A0A6S6S5R3_9BACT</name>
<organism evidence="7">
    <name type="scientific">uncultured Aureispira sp</name>
    <dbReference type="NCBI Taxonomy" id="1331704"/>
    <lineage>
        <taxon>Bacteria</taxon>
        <taxon>Pseudomonadati</taxon>
        <taxon>Bacteroidota</taxon>
        <taxon>Saprospiria</taxon>
        <taxon>Saprospirales</taxon>
        <taxon>Saprospiraceae</taxon>
        <taxon>Aureispira</taxon>
        <taxon>environmental samples</taxon>
    </lineage>
</organism>
<evidence type="ECO:0000313" key="7">
    <source>
        <dbReference type="EMBL" id="CAA6799634.1"/>
    </source>
</evidence>
<gene>
    <name evidence="7" type="ORF">HELGO_WM29611</name>
</gene>
<dbReference type="Gene3D" id="2.40.50.100">
    <property type="match status" value="2"/>
</dbReference>
<evidence type="ECO:0000256" key="1">
    <source>
        <dbReference type="ARBA" id="ARBA00009477"/>
    </source>
</evidence>
<accession>A0A6S6S5R3</accession>
<dbReference type="PANTHER" id="PTHR30469:SF15">
    <property type="entry name" value="HLYD FAMILY OF SECRETION PROTEINS"/>
    <property type="match status" value="1"/>
</dbReference>
<feature type="signal peptide" evidence="3">
    <location>
        <begin position="1"/>
        <end position="21"/>
    </location>
</feature>
<dbReference type="Pfam" id="PF25893">
    <property type="entry name" value="HH_CzcB"/>
    <property type="match status" value="1"/>
</dbReference>
<dbReference type="GO" id="GO:1990281">
    <property type="term" value="C:efflux pump complex"/>
    <property type="evidence" value="ECO:0007669"/>
    <property type="project" value="TreeGrafter"/>
</dbReference>
<dbReference type="PANTHER" id="PTHR30469">
    <property type="entry name" value="MULTIDRUG RESISTANCE PROTEIN MDTA"/>
    <property type="match status" value="1"/>
</dbReference>
<dbReference type="Pfam" id="PF25954">
    <property type="entry name" value="Beta-barrel_RND_2"/>
    <property type="match status" value="1"/>
</dbReference>
<dbReference type="GO" id="GO:0015562">
    <property type="term" value="F:efflux transmembrane transporter activity"/>
    <property type="evidence" value="ECO:0007669"/>
    <property type="project" value="TreeGrafter"/>
</dbReference>
<dbReference type="SUPFAM" id="SSF111369">
    <property type="entry name" value="HlyD-like secretion proteins"/>
    <property type="match status" value="1"/>
</dbReference>
<evidence type="ECO:0000259" key="5">
    <source>
        <dbReference type="Pfam" id="PF25954"/>
    </source>
</evidence>
<feature type="domain" description="CusB-like beta-barrel" evidence="5">
    <location>
        <begin position="235"/>
        <end position="305"/>
    </location>
</feature>
<keyword evidence="3" id="KW-0732">Signal</keyword>
<comment type="similarity">
    <text evidence="1">Belongs to the membrane fusion protein (MFP) (TC 8.A.1) family.</text>
</comment>
<keyword evidence="2" id="KW-0175">Coiled coil</keyword>
<feature type="chain" id="PRO_5027748043" evidence="3">
    <location>
        <begin position="22"/>
        <end position="385"/>
    </location>
</feature>
<dbReference type="InterPro" id="IPR058792">
    <property type="entry name" value="Beta-barrel_RND_2"/>
</dbReference>
<dbReference type="InterPro" id="IPR006143">
    <property type="entry name" value="RND_pump_MFP"/>
</dbReference>
<evidence type="ECO:0000259" key="4">
    <source>
        <dbReference type="Pfam" id="PF25893"/>
    </source>
</evidence>
<feature type="domain" description="Multidrug resistance protein MdtA-like C-terminal permuted SH3" evidence="6">
    <location>
        <begin position="312"/>
        <end position="371"/>
    </location>
</feature>
<sequence>MKTIFYLFALAGLILATSCGGEDTEKAGAPQTLDAARKVLQEKRKALQVLKKEIAATEAIVAKLDPKSNEKSGTPVTTAKVETKDFNHYVEVQGNVVPSEDPGTASSETGGRIALLKVKEGDYVEKGALIAQINMESIKKSIAQLDESLSLAETMYKRQENLWKQKIGSEVQYLQAKSQVESLLKNKESLTYELSKADVYAPTSGYIDRVLAKEGEMAGPGTPIAQILNTRSLKVVAAVPEIYLGTVKRGEKVVLKFPALNEEQNGRVTTISRSINPANRTFEVEASISSKNGLLKPNLLATMLVNDFAVKNAIVVPDQLIMQDVSGANYVMVLEGDKAVKKLVTMGRGYRNETIITAGLNGEEILLIKGARQVSDGDLVEVLSE</sequence>
<proteinExistence type="inferred from homology"/>
<reference evidence="7" key="1">
    <citation type="submission" date="2020-01" db="EMBL/GenBank/DDBJ databases">
        <authorList>
            <person name="Meier V. D."/>
            <person name="Meier V D."/>
        </authorList>
    </citation>
    <scope>NUCLEOTIDE SEQUENCE</scope>
    <source>
        <strain evidence="7">HLG_WM_MAG_10</strain>
    </source>
</reference>